<dbReference type="Proteomes" id="UP000308600">
    <property type="component" value="Unassembled WGS sequence"/>
</dbReference>
<gene>
    <name evidence="1" type="ORF">BDN72DRAFT_500026</name>
</gene>
<keyword evidence="2" id="KW-1185">Reference proteome</keyword>
<organism evidence="1 2">
    <name type="scientific">Pluteus cervinus</name>
    <dbReference type="NCBI Taxonomy" id="181527"/>
    <lineage>
        <taxon>Eukaryota</taxon>
        <taxon>Fungi</taxon>
        <taxon>Dikarya</taxon>
        <taxon>Basidiomycota</taxon>
        <taxon>Agaricomycotina</taxon>
        <taxon>Agaricomycetes</taxon>
        <taxon>Agaricomycetidae</taxon>
        <taxon>Agaricales</taxon>
        <taxon>Pluteineae</taxon>
        <taxon>Pluteaceae</taxon>
        <taxon>Pluteus</taxon>
    </lineage>
</organism>
<sequence length="554" mass="59422">MDRYAQDYPVTDTDPAAPADTARTHAPTDRLDERSSPSSEEGLSKVDTENDDDPNSSLTSQTLNADGTPKRPMNAFMIFARRRRPQVSSENSSLRTGDISKILSKEWNAMLTSDKQFYLDQAKQLKETFNTKYPDYIYKRRPNNSRKRRKPDTAATGSLPRSHDHSLPSDPGDDLAPPGDVGNNGLADSGSGDGHPDFPSSDSHHYSRIPHEVSHGYEPPSRYNNSQSQRTPNYPYPPPSDTYRSNPPPPGPSTHDHRLPYPSSTDRYSHDVSTSPITSSSRVLTQSQSAATAPYPYIPSQAHSQTSVYGTAEPNDSGGHSTWDRSDNARSTGWLPQDRGPLAPLGVQRSGSYSPSSHQPPSWTNPPPSSAPTSATSTTPSSSFSFPTLTSPFYPTPAQIQSNYPSSSTTSQSSSPGPYGNSSTPHLPPPHSSQPPLSVSLPSQGGGGGGGGGGRGDYDDRRYSSPSTSISSYPTTTTTSSSSSTGGGGINGTTTTNGYRSTLPRGLPPLQSALTGYPPTNHHHHHHHNSHSLHASSPSTRQGTAYWSDKVDGL</sequence>
<protein>
    <submittedName>
        <fullName evidence="1">Uncharacterized protein</fullName>
    </submittedName>
</protein>
<reference evidence="1 2" key="1">
    <citation type="journal article" date="2019" name="Nat. Ecol. Evol.">
        <title>Megaphylogeny resolves global patterns of mushroom evolution.</title>
        <authorList>
            <person name="Varga T."/>
            <person name="Krizsan K."/>
            <person name="Foldi C."/>
            <person name="Dima B."/>
            <person name="Sanchez-Garcia M."/>
            <person name="Sanchez-Ramirez S."/>
            <person name="Szollosi G.J."/>
            <person name="Szarkandi J.G."/>
            <person name="Papp V."/>
            <person name="Albert L."/>
            <person name="Andreopoulos W."/>
            <person name="Angelini C."/>
            <person name="Antonin V."/>
            <person name="Barry K.W."/>
            <person name="Bougher N.L."/>
            <person name="Buchanan P."/>
            <person name="Buyck B."/>
            <person name="Bense V."/>
            <person name="Catcheside P."/>
            <person name="Chovatia M."/>
            <person name="Cooper J."/>
            <person name="Damon W."/>
            <person name="Desjardin D."/>
            <person name="Finy P."/>
            <person name="Geml J."/>
            <person name="Haridas S."/>
            <person name="Hughes K."/>
            <person name="Justo A."/>
            <person name="Karasinski D."/>
            <person name="Kautmanova I."/>
            <person name="Kiss B."/>
            <person name="Kocsube S."/>
            <person name="Kotiranta H."/>
            <person name="LaButti K.M."/>
            <person name="Lechner B.E."/>
            <person name="Liimatainen K."/>
            <person name="Lipzen A."/>
            <person name="Lukacs Z."/>
            <person name="Mihaltcheva S."/>
            <person name="Morgado L.N."/>
            <person name="Niskanen T."/>
            <person name="Noordeloos M.E."/>
            <person name="Ohm R.A."/>
            <person name="Ortiz-Santana B."/>
            <person name="Ovrebo C."/>
            <person name="Racz N."/>
            <person name="Riley R."/>
            <person name="Savchenko A."/>
            <person name="Shiryaev A."/>
            <person name="Soop K."/>
            <person name="Spirin V."/>
            <person name="Szebenyi C."/>
            <person name="Tomsovsky M."/>
            <person name="Tulloss R.E."/>
            <person name="Uehling J."/>
            <person name="Grigoriev I.V."/>
            <person name="Vagvolgyi C."/>
            <person name="Papp T."/>
            <person name="Martin F.M."/>
            <person name="Miettinen O."/>
            <person name="Hibbett D.S."/>
            <person name="Nagy L.G."/>
        </authorList>
    </citation>
    <scope>NUCLEOTIDE SEQUENCE [LARGE SCALE GENOMIC DNA]</scope>
    <source>
        <strain evidence="1 2">NL-1719</strain>
    </source>
</reference>
<accession>A0ACD3AY05</accession>
<name>A0ACD3AY05_9AGAR</name>
<evidence type="ECO:0000313" key="1">
    <source>
        <dbReference type="EMBL" id="TFK70868.1"/>
    </source>
</evidence>
<proteinExistence type="predicted"/>
<dbReference type="EMBL" id="ML208306">
    <property type="protein sequence ID" value="TFK70868.1"/>
    <property type="molecule type" value="Genomic_DNA"/>
</dbReference>
<evidence type="ECO:0000313" key="2">
    <source>
        <dbReference type="Proteomes" id="UP000308600"/>
    </source>
</evidence>